<reference evidence="9" key="1">
    <citation type="submission" date="2016-06" db="EMBL/GenBank/DDBJ databases">
        <authorList>
            <person name="Varghese N."/>
            <person name="Submissions Spin"/>
        </authorList>
    </citation>
    <scope>NUCLEOTIDE SEQUENCE [LARGE SCALE GENOMIC DNA]</scope>
    <source>
        <strain evidence="9">DSM 45647</strain>
    </source>
</reference>
<feature type="transmembrane region" description="Helical" evidence="6">
    <location>
        <begin position="38"/>
        <end position="57"/>
    </location>
</feature>
<dbReference type="EMBL" id="FMDM01000006">
    <property type="protein sequence ID" value="SCG58242.1"/>
    <property type="molecule type" value="Genomic_DNA"/>
</dbReference>
<keyword evidence="9" id="KW-1185">Reference proteome</keyword>
<evidence type="ECO:0000256" key="3">
    <source>
        <dbReference type="ARBA" id="ARBA00022989"/>
    </source>
</evidence>
<dbReference type="Proteomes" id="UP000199360">
    <property type="component" value="Unassembled WGS sequence"/>
</dbReference>
<name>A0A1C5IIM7_9ACTN</name>
<dbReference type="AlphaFoldDB" id="A0A1C5IIM7"/>
<evidence type="ECO:0000313" key="9">
    <source>
        <dbReference type="Proteomes" id="UP000199360"/>
    </source>
</evidence>
<evidence type="ECO:0000313" key="8">
    <source>
        <dbReference type="EMBL" id="SCG58242.1"/>
    </source>
</evidence>
<dbReference type="RefSeq" id="WP_091062507.1">
    <property type="nucleotide sequence ID" value="NZ_FMDM01000006.1"/>
</dbReference>
<dbReference type="OrthoDB" id="5198202at2"/>
<dbReference type="STRING" id="745366.GA0070213_10632"/>
<evidence type="ECO:0000256" key="2">
    <source>
        <dbReference type="ARBA" id="ARBA00022692"/>
    </source>
</evidence>
<organism evidence="8 9">
    <name type="scientific">Micromonospora humi</name>
    <dbReference type="NCBI Taxonomy" id="745366"/>
    <lineage>
        <taxon>Bacteria</taxon>
        <taxon>Bacillati</taxon>
        <taxon>Actinomycetota</taxon>
        <taxon>Actinomycetes</taxon>
        <taxon>Micromonosporales</taxon>
        <taxon>Micromonosporaceae</taxon>
        <taxon>Micromonospora</taxon>
    </lineage>
</organism>
<feature type="transmembrane region" description="Helical" evidence="6">
    <location>
        <begin position="161"/>
        <end position="180"/>
    </location>
</feature>
<feature type="region of interest" description="Disordered" evidence="5">
    <location>
        <begin position="378"/>
        <end position="403"/>
    </location>
</feature>
<feature type="transmembrane region" description="Helical" evidence="6">
    <location>
        <begin position="137"/>
        <end position="155"/>
    </location>
</feature>
<gene>
    <name evidence="8" type="ORF">GA0070213_10632</name>
</gene>
<evidence type="ECO:0000256" key="5">
    <source>
        <dbReference type="SAM" id="MobiDB-lite"/>
    </source>
</evidence>
<feature type="domain" description="Integral membrane bound transporter" evidence="7">
    <location>
        <begin position="53"/>
        <end position="175"/>
    </location>
</feature>
<dbReference type="InterPro" id="IPR049453">
    <property type="entry name" value="Memb_transporter_dom"/>
</dbReference>
<keyword evidence="2 6" id="KW-0812">Transmembrane</keyword>
<evidence type="ECO:0000256" key="4">
    <source>
        <dbReference type="ARBA" id="ARBA00023136"/>
    </source>
</evidence>
<keyword evidence="3 6" id="KW-1133">Transmembrane helix</keyword>
<proteinExistence type="predicted"/>
<feature type="transmembrane region" description="Helical" evidence="6">
    <location>
        <begin position="112"/>
        <end position="130"/>
    </location>
</feature>
<keyword evidence="4 6" id="KW-0472">Membrane</keyword>
<evidence type="ECO:0000256" key="1">
    <source>
        <dbReference type="ARBA" id="ARBA00004141"/>
    </source>
</evidence>
<sequence>MAGAGTGGDGGRAAGQGFAGRLRSVPALLRDRFGRVRAGVGLAAQAGVAAGLSWWVADSLLHIAQPVFAPISAVVALAASVGQRLRRTVELVVGVAVGILIGDLLIRLVGVGAWQLGVIVALAVVVAAFVGRSPALVVQAGATAVLIGTLTPSVPDLEAHRVIDALIGGGATLLVTALLLPLNPLRIINRAAGPALDLLADQLDRTAVALRERDAEAARLARDRLRDNKAEMGSFGEAAQGAREAATLSPVYWTAREGPLGRYAKAVEPVDRAMRNSGTLIRRAVTLIADGERVPDDMPAAVSALAEAARTLRKEFARGAPEPARCRESALRAVAGAGRAYRAGVDFSGAVVVAQVRTTASDLLVATDVDQDEANRLVRSAFGPLDPPRSGERAGSGAARPDA</sequence>
<accession>A0A1C5IIM7</accession>
<protein>
    <submittedName>
        <fullName evidence="8">Uncharacterized membrane protein YgaE, UPF0421/DUF939 family</fullName>
    </submittedName>
</protein>
<comment type="subcellular location">
    <subcellularLocation>
        <location evidence="1">Membrane</location>
        <topology evidence="1">Multi-pass membrane protein</topology>
    </subcellularLocation>
</comment>
<dbReference type="GO" id="GO:0016020">
    <property type="term" value="C:membrane"/>
    <property type="evidence" value="ECO:0007669"/>
    <property type="project" value="UniProtKB-SubCell"/>
</dbReference>
<dbReference type="Pfam" id="PF13515">
    <property type="entry name" value="FUSC_2"/>
    <property type="match status" value="1"/>
</dbReference>
<feature type="transmembrane region" description="Helical" evidence="6">
    <location>
        <begin position="63"/>
        <end position="81"/>
    </location>
</feature>
<evidence type="ECO:0000259" key="7">
    <source>
        <dbReference type="Pfam" id="PF13515"/>
    </source>
</evidence>
<feature type="transmembrane region" description="Helical" evidence="6">
    <location>
        <begin position="88"/>
        <end position="106"/>
    </location>
</feature>
<evidence type="ECO:0000256" key="6">
    <source>
        <dbReference type="SAM" id="Phobius"/>
    </source>
</evidence>